<evidence type="ECO:0000256" key="2">
    <source>
        <dbReference type="SAM" id="SignalP"/>
    </source>
</evidence>
<keyword evidence="2" id="KW-0732">Signal</keyword>
<organism evidence="3 4">
    <name type="scientific">Pseudomonas yamanorum</name>
    <dbReference type="NCBI Taxonomy" id="515393"/>
    <lineage>
        <taxon>Bacteria</taxon>
        <taxon>Pseudomonadati</taxon>
        <taxon>Pseudomonadota</taxon>
        <taxon>Gammaproteobacteria</taxon>
        <taxon>Pseudomonadales</taxon>
        <taxon>Pseudomonadaceae</taxon>
        <taxon>Pseudomonas</taxon>
    </lineage>
</organism>
<feature type="region of interest" description="Disordered" evidence="1">
    <location>
        <begin position="286"/>
        <end position="335"/>
    </location>
</feature>
<dbReference type="AlphaFoldDB" id="A0A7Y8F8Q5"/>
<evidence type="ECO:0000313" key="4">
    <source>
        <dbReference type="Proteomes" id="UP000537188"/>
    </source>
</evidence>
<dbReference type="EMBL" id="JACARF010000003">
    <property type="protein sequence ID" value="NWE74763.1"/>
    <property type="molecule type" value="Genomic_DNA"/>
</dbReference>
<feature type="chain" id="PRO_5031350397" evidence="2">
    <location>
        <begin position="23"/>
        <end position="375"/>
    </location>
</feature>
<gene>
    <name evidence="3" type="ORF">HX828_04275</name>
</gene>
<dbReference type="GO" id="GO:0016787">
    <property type="term" value="F:hydrolase activity"/>
    <property type="evidence" value="ECO:0007669"/>
    <property type="project" value="UniProtKB-KW"/>
</dbReference>
<evidence type="ECO:0000313" key="3">
    <source>
        <dbReference type="EMBL" id="NWE74763.1"/>
    </source>
</evidence>
<dbReference type="InterPro" id="IPR029058">
    <property type="entry name" value="AB_hydrolase_fold"/>
</dbReference>
<proteinExistence type="predicted"/>
<evidence type="ECO:0000256" key="1">
    <source>
        <dbReference type="SAM" id="MobiDB-lite"/>
    </source>
</evidence>
<keyword evidence="3" id="KW-0378">Hydrolase</keyword>
<reference evidence="3 4" key="1">
    <citation type="submission" date="2020-04" db="EMBL/GenBank/DDBJ databases">
        <title>Molecular characterization of pseudomonads from Agaricus bisporus reveal novel blotch 2 pathogens in Western Europe.</title>
        <authorList>
            <person name="Taparia T."/>
            <person name="Krijger M."/>
            <person name="Haynes E."/>
            <person name="Elpinstone J.G."/>
            <person name="Noble R."/>
            <person name="Van Der Wolf J."/>
        </authorList>
    </citation>
    <scope>NUCLEOTIDE SEQUENCE [LARGE SCALE GENOMIC DNA]</scope>
    <source>
        <strain evidence="3 4">IPO3781</strain>
    </source>
</reference>
<dbReference type="Proteomes" id="UP000537188">
    <property type="component" value="Unassembled WGS sequence"/>
</dbReference>
<dbReference type="SUPFAM" id="SSF53474">
    <property type="entry name" value="alpha/beta-Hydrolases"/>
    <property type="match status" value="1"/>
</dbReference>
<dbReference type="RefSeq" id="WP_177112747.1">
    <property type="nucleotide sequence ID" value="NZ_JACARF010000003.1"/>
</dbReference>
<feature type="region of interest" description="Disordered" evidence="1">
    <location>
        <begin position="356"/>
        <end position="375"/>
    </location>
</feature>
<dbReference type="Gene3D" id="3.40.50.1820">
    <property type="entry name" value="alpha/beta hydrolase"/>
    <property type="match status" value="1"/>
</dbReference>
<name>A0A7Y8F8Q5_9PSED</name>
<sequence>MNLQPRYWLAVGALVGSLGLIAGCAGDPPNPRAAFSERVDKELSTAYQPAHHETAGWDATWQVDQQSVNVAWLAPVTQERVPLIIYLPGLGESASGGVAWRKAWAQAGYAVLSVQEHAHDQSVFASQQATYGDFRGMASPHYSAAALRERLSTLQKVLTEVRARAAKGDAQLAAIDWNQVVVAGFDFGAQTAEALAGALEPGATSGVAIQPKAVVLLSPYVDADARPDMYARISAPVLSMTGQQDEDPFNWVSSYRQREVLGDSVTVAGSVRLDLNSATHKTLAGSELFSRPAKQAEKGGDATGDAPKGRGHKRGPKPGGNSSMAGEPAPDPKQVAAIQAIGVAFLDSRVKHNPAATEWLQKSAPAWLGEAGRLK</sequence>
<dbReference type="PROSITE" id="PS51257">
    <property type="entry name" value="PROKAR_LIPOPROTEIN"/>
    <property type="match status" value="1"/>
</dbReference>
<comment type="caution">
    <text evidence="3">The sequence shown here is derived from an EMBL/GenBank/DDBJ whole genome shotgun (WGS) entry which is preliminary data.</text>
</comment>
<accession>A0A7Y8F8Q5</accession>
<feature type="signal peptide" evidence="2">
    <location>
        <begin position="1"/>
        <end position="22"/>
    </location>
</feature>
<protein>
    <submittedName>
        <fullName evidence="3">Alpha/beta hydrolase</fullName>
    </submittedName>
</protein>